<comment type="subunit">
    <text evidence="4 15">Monomer.</text>
</comment>
<evidence type="ECO:0000256" key="13">
    <source>
        <dbReference type="ARBA" id="ARBA00025217"/>
    </source>
</evidence>
<keyword evidence="19" id="KW-1185">Reference proteome</keyword>
<evidence type="ECO:0000313" key="19">
    <source>
        <dbReference type="Proteomes" id="UP000243406"/>
    </source>
</evidence>
<keyword evidence="7 15" id="KW-0479">Metal-binding</keyword>
<evidence type="ECO:0000313" key="18">
    <source>
        <dbReference type="EMBL" id="SKB28817.1"/>
    </source>
</evidence>
<dbReference type="EMBL" id="FUYN01000001">
    <property type="protein sequence ID" value="SKB28817.1"/>
    <property type="molecule type" value="Genomic_DNA"/>
</dbReference>
<feature type="domain" description="Methionyl/Valyl/Leucyl/Isoleucyl-tRNA synthetase anticodon-binding" evidence="17">
    <location>
        <begin position="678"/>
        <end position="822"/>
    </location>
</feature>
<dbReference type="AlphaFoldDB" id="A0A1T5A236"/>
<gene>
    <name evidence="15" type="primary">ileS</name>
    <name evidence="18" type="ORF">SAMN02745120_0656</name>
</gene>
<dbReference type="GO" id="GO:0006428">
    <property type="term" value="P:isoleucyl-tRNA aminoacylation"/>
    <property type="evidence" value="ECO:0007669"/>
    <property type="project" value="UniProtKB-UniRule"/>
</dbReference>
<proteinExistence type="inferred from homology"/>
<keyword evidence="5 15" id="KW-0963">Cytoplasm</keyword>
<keyword evidence="12 15" id="KW-0030">Aminoacyl-tRNA synthetase</keyword>
<dbReference type="GO" id="GO:0008270">
    <property type="term" value="F:zinc ion binding"/>
    <property type="evidence" value="ECO:0007669"/>
    <property type="project" value="UniProtKB-UniRule"/>
</dbReference>
<sequence>MKFENLNNAAVKDNEQSLTAFWNEIDLLKKSVEAREDSPSFVFYEGPPTANGKPGIHHVLARTLKDSVCRYKTMSGYQVKRKAGWDTHGLPVEIEVEKKLSLGSKQEIEEYGIKEFNEACRESVFEYESLWRQMTERMGYLIDMDNPYITLDNNYIESVWWILDKFHKEGYIYEGHKILPYCSRCGTGLASHEVAQGYKEVKTNTLIAKFKRKDAENEYFLAWTTTPWTLASNVALAVSPTEVYVKVQQESEIYYLSKTLAPKVLKGEYTVLEEILGKDLEYIEYEQLMPFVKPDKKAFFVVLGDYVTTEDGTGIVHTAPAFGEDDYNVGRKYGLPVVQPVGEDGKYIGTIWDGRFVMEEGLDVDIIKWLAAENKLYSKEKMDHNYPHCWRCQTPLLYYAKPSYYIEMTKLKDQLVSNNNTVNWFPDYVGEKRFGNWLENVNDWAISRSRYWGTPLNIWTCSCGHKESIGSISELVEKSIEPIDESIELHRPYVDDIHINCPKCNEQMTRVKDVIDCWFDSGSMPFAQHHYPFENKENFDELFPADFICEGIDQTRGWFYSLIAISTFVMGKSPYKNVLVNDLILDKDGKKMSKSRGNTVDPFEMFDKYGADVLRWYLLYVSPAWTPTKFDVDALKEVQSKFFGTIKNVYNFFSLYANTDNIDPKEFFIPYNERPELDRWILSKYNNLKKYVEVELERYDMTKTVRAIQDFVNEDLSNWYIRRSRRRFWDTELTLDKKSVYNTTFEVLVGIAQMVAPFSPFLSEELYRKLTGELSVHISHYPRCNDELIDEKLEHKMDLVKNLVTLGRASREAAKIKVRQPIGKAYIDASYEAIMKDLLPLIEEELNVKEVIFSKDINQYMNFSLKPNFATLGKTLGPKLKEFSSKLSALDAPEAVNKLQNGDSIAFDLAGESFTFTKDDVLINVSPKEGFDVATENNLFIVLDTNLTPELINEGFAREFISKIQQMRKAQDLEMMDKIKVYFTSTEEVAKAIEIHTDYIKDETLAVEIVNGETSNMQEDIINGHDAKIAVEKQ</sequence>
<evidence type="ECO:0000256" key="2">
    <source>
        <dbReference type="ARBA" id="ARBA00004496"/>
    </source>
</evidence>
<evidence type="ECO:0000256" key="1">
    <source>
        <dbReference type="ARBA" id="ARBA00001947"/>
    </source>
</evidence>
<dbReference type="InterPro" id="IPR002301">
    <property type="entry name" value="Ile-tRNA-ligase"/>
</dbReference>
<dbReference type="Pfam" id="PF19302">
    <property type="entry name" value="DUF5915"/>
    <property type="match status" value="1"/>
</dbReference>
<keyword evidence="10 15" id="KW-0067">ATP-binding</keyword>
<protein>
    <recommendedName>
        <fullName evidence="15">Isoleucine--tRNA ligase</fullName>
        <ecNumber evidence="15">6.1.1.5</ecNumber>
    </recommendedName>
    <alternativeName>
        <fullName evidence="15">Isoleucyl-tRNA synthetase</fullName>
        <shortName evidence="15">IleRS</shortName>
    </alternativeName>
</protein>
<dbReference type="GO" id="GO:0000049">
    <property type="term" value="F:tRNA binding"/>
    <property type="evidence" value="ECO:0007669"/>
    <property type="project" value="InterPro"/>
</dbReference>
<feature type="short sequence motif" description="'KMSKS' region" evidence="15">
    <location>
        <begin position="591"/>
        <end position="595"/>
    </location>
</feature>
<dbReference type="GO" id="GO:0004822">
    <property type="term" value="F:isoleucine-tRNA ligase activity"/>
    <property type="evidence" value="ECO:0007669"/>
    <property type="project" value="UniProtKB-UniRule"/>
</dbReference>
<dbReference type="GO" id="GO:0005737">
    <property type="term" value="C:cytoplasm"/>
    <property type="evidence" value="ECO:0007669"/>
    <property type="project" value="UniProtKB-SubCell"/>
</dbReference>
<dbReference type="InterPro" id="IPR002300">
    <property type="entry name" value="aa-tRNA-synth_Ia"/>
</dbReference>
<dbReference type="GO" id="GO:0005524">
    <property type="term" value="F:ATP binding"/>
    <property type="evidence" value="ECO:0007669"/>
    <property type="project" value="UniProtKB-UniRule"/>
</dbReference>
<feature type="domain" description="Aminoacyl-tRNA synthetase class Ia" evidence="16">
    <location>
        <begin position="19"/>
        <end position="623"/>
    </location>
</feature>
<evidence type="ECO:0000256" key="10">
    <source>
        <dbReference type="ARBA" id="ARBA00022840"/>
    </source>
</evidence>
<evidence type="ECO:0000256" key="3">
    <source>
        <dbReference type="ARBA" id="ARBA00007078"/>
    </source>
</evidence>
<comment type="domain">
    <text evidence="15">IleRS has two distinct active sites: one for aminoacylation and one for editing. The misactivated valine is translocated from the active site to the editing site, which sterically excludes the correctly activated isoleucine. The single editing site contains two valyl binding pockets, one specific for each substrate (Val-AMP or Val-tRNA(Ile)).</text>
</comment>
<dbReference type="InterPro" id="IPR033709">
    <property type="entry name" value="Anticodon_Ile_ABEc"/>
</dbReference>
<dbReference type="Pfam" id="PF00133">
    <property type="entry name" value="tRNA-synt_1"/>
    <property type="match status" value="1"/>
</dbReference>
<comment type="function">
    <text evidence="13 15">Catalyzes the attachment of isoleucine to tRNA(Ile). As IleRS can inadvertently accommodate and process structurally similar amino acids such as valine, to avoid such errors it has two additional distinct tRNA(Ile)-dependent editing activities. One activity is designated as 'pretransfer' editing and involves the hydrolysis of activated Val-AMP. The other activity is designated 'posttransfer' editing and involves deacylation of mischarged Val-tRNA(Ile).</text>
</comment>
<dbReference type="FunFam" id="3.40.50.620:FF:000063">
    <property type="entry name" value="Isoleucine--tRNA ligase"/>
    <property type="match status" value="1"/>
</dbReference>
<keyword evidence="6 15" id="KW-0436">Ligase</keyword>
<dbReference type="PANTHER" id="PTHR42780:SF1">
    <property type="entry name" value="ISOLEUCINE--TRNA LIGASE, CYTOPLASMIC"/>
    <property type="match status" value="1"/>
</dbReference>
<dbReference type="PRINTS" id="PR00984">
    <property type="entry name" value="TRNASYNTHILE"/>
</dbReference>
<dbReference type="InterPro" id="IPR009008">
    <property type="entry name" value="Val/Leu/Ile-tRNA-synth_edit"/>
</dbReference>
<keyword evidence="8 15" id="KW-0547">Nucleotide-binding</keyword>
<evidence type="ECO:0000256" key="15">
    <source>
        <dbReference type="HAMAP-Rule" id="MF_02003"/>
    </source>
</evidence>
<dbReference type="SUPFAM" id="SSF52374">
    <property type="entry name" value="Nucleotidylyl transferase"/>
    <property type="match status" value="1"/>
</dbReference>
<comment type="similarity">
    <text evidence="3 15">Belongs to the class-I aminoacyl-tRNA synthetase family. IleS type 2 subfamily.</text>
</comment>
<keyword evidence="11 15" id="KW-0648">Protein biosynthesis</keyword>
<dbReference type="Proteomes" id="UP000243406">
    <property type="component" value="Unassembled WGS sequence"/>
</dbReference>
<dbReference type="PANTHER" id="PTHR42780">
    <property type="entry name" value="SOLEUCYL-TRNA SYNTHETASE"/>
    <property type="match status" value="1"/>
</dbReference>
<dbReference type="FunFam" id="3.40.50.620:FF:000075">
    <property type="entry name" value="Isoleucine--tRNA ligase"/>
    <property type="match status" value="1"/>
</dbReference>
<dbReference type="EC" id="6.1.1.5" evidence="15"/>
<dbReference type="Gene3D" id="1.10.730.10">
    <property type="entry name" value="Isoleucyl-tRNA Synthetase, Domain 1"/>
    <property type="match status" value="1"/>
</dbReference>
<dbReference type="InterPro" id="IPR014729">
    <property type="entry name" value="Rossmann-like_a/b/a_fold"/>
</dbReference>
<evidence type="ECO:0000256" key="6">
    <source>
        <dbReference type="ARBA" id="ARBA00022598"/>
    </source>
</evidence>
<name>A0A1T5A236_9FIRM</name>
<evidence type="ECO:0000259" key="17">
    <source>
        <dbReference type="Pfam" id="PF08264"/>
    </source>
</evidence>
<dbReference type="CDD" id="cd00818">
    <property type="entry name" value="IleRS_core"/>
    <property type="match status" value="1"/>
</dbReference>
<evidence type="ECO:0000256" key="8">
    <source>
        <dbReference type="ARBA" id="ARBA00022741"/>
    </source>
</evidence>
<comment type="catalytic activity">
    <reaction evidence="14 15">
        <text>tRNA(Ile) + L-isoleucine + ATP = L-isoleucyl-tRNA(Ile) + AMP + diphosphate</text>
        <dbReference type="Rhea" id="RHEA:11060"/>
        <dbReference type="Rhea" id="RHEA-COMP:9666"/>
        <dbReference type="Rhea" id="RHEA-COMP:9695"/>
        <dbReference type="ChEBI" id="CHEBI:30616"/>
        <dbReference type="ChEBI" id="CHEBI:33019"/>
        <dbReference type="ChEBI" id="CHEBI:58045"/>
        <dbReference type="ChEBI" id="CHEBI:78442"/>
        <dbReference type="ChEBI" id="CHEBI:78528"/>
        <dbReference type="ChEBI" id="CHEBI:456215"/>
        <dbReference type="EC" id="6.1.1.5"/>
    </reaction>
</comment>
<dbReference type="CDD" id="cd07961">
    <property type="entry name" value="Anticodon_Ia_Ile_ABEc"/>
    <property type="match status" value="1"/>
</dbReference>
<evidence type="ECO:0000256" key="11">
    <source>
        <dbReference type="ARBA" id="ARBA00022917"/>
    </source>
</evidence>
<dbReference type="InterPro" id="IPR023586">
    <property type="entry name" value="Ile-tRNA-ligase_type2"/>
</dbReference>
<dbReference type="HAMAP" id="MF_02003">
    <property type="entry name" value="Ile_tRNA_synth_type2"/>
    <property type="match status" value="1"/>
</dbReference>
<evidence type="ECO:0000256" key="4">
    <source>
        <dbReference type="ARBA" id="ARBA00011245"/>
    </source>
</evidence>
<dbReference type="InterPro" id="IPR013155">
    <property type="entry name" value="M/V/L/I-tRNA-synth_anticd-bd"/>
</dbReference>
<evidence type="ECO:0000256" key="7">
    <source>
        <dbReference type="ARBA" id="ARBA00022723"/>
    </source>
</evidence>
<dbReference type="Gene3D" id="3.40.50.620">
    <property type="entry name" value="HUPs"/>
    <property type="match status" value="2"/>
</dbReference>
<feature type="binding site" evidence="15">
    <location>
        <position position="594"/>
    </location>
    <ligand>
        <name>ATP</name>
        <dbReference type="ChEBI" id="CHEBI:30616"/>
    </ligand>
</feature>
<organism evidence="18 19">
    <name type="scientific">Acetoanaerobium noterae</name>
    <dbReference type="NCBI Taxonomy" id="745369"/>
    <lineage>
        <taxon>Bacteria</taxon>
        <taxon>Bacillati</taxon>
        <taxon>Bacillota</taxon>
        <taxon>Clostridia</taxon>
        <taxon>Peptostreptococcales</taxon>
        <taxon>Filifactoraceae</taxon>
        <taxon>Acetoanaerobium</taxon>
    </lineage>
</organism>
<evidence type="ECO:0000259" key="16">
    <source>
        <dbReference type="Pfam" id="PF00133"/>
    </source>
</evidence>
<dbReference type="RefSeq" id="WP_079588610.1">
    <property type="nucleotide sequence ID" value="NZ_FUYN01000001.1"/>
</dbReference>
<dbReference type="Pfam" id="PF08264">
    <property type="entry name" value="Anticodon_1"/>
    <property type="match status" value="1"/>
</dbReference>
<evidence type="ECO:0000256" key="14">
    <source>
        <dbReference type="ARBA" id="ARBA00048359"/>
    </source>
</evidence>
<dbReference type="NCBIfam" id="TIGR00392">
    <property type="entry name" value="ileS"/>
    <property type="match status" value="1"/>
</dbReference>
<comment type="cofactor">
    <cofactor evidence="1 15">
        <name>Zn(2+)</name>
        <dbReference type="ChEBI" id="CHEBI:29105"/>
    </cofactor>
</comment>
<keyword evidence="9 15" id="KW-0862">Zinc</keyword>
<accession>A0A1T5A236</accession>
<evidence type="ECO:0000256" key="5">
    <source>
        <dbReference type="ARBA" id="ARBA00022490"/>
    </source>
</evidence>
<dbReference type="SUPFAM" id="SSF50677">
    <property type="entry name" value="ValRS/IleRS/LeuRS editing domain"/>
    <property type="match status" value="1"/>
</dbReference>
<evidence type="ECO:0000256" key="9">
    <source>
        <dbReference type="ARBA" id="ARBA00022833"/>
    </source>
</evidence>
<dbReference type="SUPFAM" id="SSF47323">
    <property type="entry name" value="Anticodon-binding domain of a subclass of class I aminoacyl-tRNA synthetases"/>
    <property type="match status" value="1"/>
</dbReference>
<dbReference type="GO" id="GO:0002161">
    <property type="term" value="F:aminoacyl-tRNA deacylase activity"/>
    <property type="evidence" value="ECO:0007669"/>
    <property type="project" value="InterPro"/>
</dbReference>
<comment type="subcellular location">
    <subcellularLocation>
        <location evidence="2 15">Cytoplasm</location>
    </subcellularLocation>
</comment>
<dbReference type="InterPro" id="IPR009080">
    <property type="entry name" value="tRNAsynth_Ia_anticodon-bd"/>
</dbReference>
<dbReference type="OrthoDB" id="9810365at2"/>
<reference evidence="19" key="1">
    <citation type="submission" date="2017-02" db="EMBL/GenBank/DDBJ databases">
        <authorList>
            <person name="Varghese N."/>
            <person name="Submissions S."/>
        </authorList>
    </citation>
    <scope>NUCLEOTIDE SEQUENCE [LARGE SCALE GENOMIC DNA]</scope>
    <source>
        <strain evidence="19">ATCC 35199</strain>
    </source>
</reference>
<evidence type="ECO:0000256" key="12">
    <source>
        <dbReference type="ARBA" id="ARBA00023146"/>
    </source>
</evidence>
<feature type="short sequence motif" description="'HIGH' region" evidence="15">
    <location>
        <begin position="48"/>
        <end position="58"/>
    </location>
</feature>